<accession>A0AA40KBU6</accession>
<gene>
    <name evidence="2" type="ORF">B0T18DRAFT_396298</name>
</gene>
<sequence length="369" mass="38808">MKREGEEAAVKEVVQEMERVLLIECGGEEEEGEMVQAENEHGEGGGDGEDEELWGEVGTVIETTSNGTTSNATDNTPTATTTTTTTTTPQEFLDSTESIVDFHGCFSNETDAKKHALATFLDLAKPAPTQPDEDKHYFEYTVVPYYQDTISDAIERGVKWDPNIEWEPETKYKWNFFRLTVKVVETELQGPIDPSDLVVEGPEGVPSGGTPVAPAAPRPAPAKENPAPQTQPADPAPSLLKPSTPPPPSPERRFVSVAPATAPENPAPAPNPAAPAAGGTSSTANLLTTTAAAGTPSTTNPPTTTPPNPAPTHPVPPAQAALYAAAQAARYAAAGLPHRPAAAATPPFARTTAPFAMVGDDESEVSEEE</sequence>
<feature type="compositionally biased region" description="Low complexity" evidence="1">
    <location>
        <begin position="222"/>
        <end position="242"/>
    </location>
</feature>
<evidence type="ECO:0000313" key="3">
    <source>
        <dbReference type="Proteomes" id="UP001172155"/>
    </source>
</evidence>
<feature type="compositionally biased region" description="Low complexity" evidence="1">
    <location>
        <begin position="274"/>
        <end position="302"/>
    </location>
</feature>
<proteinExistence type="predicted"/>
<feature type="compositionally biased region" description="Low complexity" evidence="1">
    <location>
        <begin position="68"/>
        <end position="87"/>
    </location>
</feature>
<feature type="compositionally biased region" description="Low complexity" evidence="1">
    <location>
        <begin position="198"/>
        <end position="213"/>
    </location>
</feature>
<comment type="caution">
    <text evidence="2">The sequence shown here is derived from an EMBL/GenBank/DDBJ whole genome shotgun (WGS) entry which is preliminary data.</text>
</comment>
<feature type="compositionally biased region" description="Pro residues" evidence="1">
    <location>
        <begin position="303"/>
        <end position="317"/>
    </location>
</feature>
<dbReference type="PRINTS" id="PR01217">
    <property type="entry name" value="PRICHEXTENSN"/>
</dbReference>
<reference evidence="2" key="1">
    <citation type="submission" date="2023-06" db="EMBL/GenBank/DDBJ databases">
        <title>Genome-scale phylogeny and comparative genomics of the fungal order Sordariales.</title>
        <authorList>
            <consortium name="Lawrence Berkeley National Laboratory"/>
            <person name="Hensen N."/>
            <person name="Bonometti L."/>
            <person name="Westerberg I."/>
            <person name="Brannstrom I.O."/>
            <person name="Guillou S."/>
            <person name="Cros-Aarteil S."/>
            <person name="Calhoun S."/>
            <person name="Haridas S."/>
            <person name="Kuo A."/>
            <person name="Mondo S."/>
            <person name="Pangilinan J."/>
            <person name="Riley R."/>
            <person name="LaButti K."/>
            <person name="Andreopoulos B."/>
            <person name="Lipzen A."/>
            <person name="Chen C."/>
            <person name="Yanf M."/>
            <person name="Daum C."/>
            <person name="Ng V."/>
            <person name="Clum A."/>
            <person name="Steindorff A."/>
            <person name="Ohm R."/>
            <person name="Martin F."/>
            <person name="Silar P."/>
            <person name="Natvig D."/>
            <person name="Lalanne C."/>
            <person name="Gautier V."/>
            <person name="Ament-velasquez S.L."/>
            <person name="Kruys A."/>
            <person name="Hutchinson M.I."/>
            <person name="Powell A.J."/>
            <person name="Barry K."/>
            <person name="Miller A.N."/>
            <person name="Grigoriev I.V."/>
            <person name="Debuchy R."/>
            <person name="Gladieux P."/>
            <person name="Thoren M.H."/>
            <person name="Johannesson H."/>
        </authorList>
    </citation>
    <scope>NUCLEOTIDE SEQUENCE</scope>
    <source>
        <strain evidence="2">SMH3187-1</strain>
    </source>
</reference>
<keyword evidence="3" id="KW-1185">Reference proteome</keyword>
<organism evidence="2 3">
    <name type="scientific">Schizothecium vesticola</name>
    <dbReference type="NCBI Taxonomy" id="314040"/>
    <lineage>
        <taxon>Eukaryota</taxon>
        <taxon>Fungi</taxon>
        <taxon>Dikarya</taxon>
        <taxon>Ascomycota</taxon>
        <taxon>Pezizomycotina</taxon>
        <taxon>Sordariomycetes</taxon>
        <taxon>Sordariomycetidae</taxon>
        <taxon>Sordariales</taxon>
        <taxon>Schizotheciaceae</taxon>
        <taxon>Schizothecium</taxon>
    </lineage>
</organism>
<evidence type="ECO:0000256" key="1">
    <source>
        <dbReference type="SAM" id="MobiDB-lite"/>
    </source>
</evidence>
<evidence type="ECO:0000313" key="2">
    <source>
        <dbReference type="EMBL" id="KAK0753225.1"/>
    </source>
</evidence>
<name>A0AA40KBU6_9PEZI</name>
<feature type="region of interest" description="Disordered" evidence="1">
    <location>
        <begin position="192"/>
        <end position="319"/>
    </location>
</feature>
<dbReference type="EMBL" id="JAUKUD010000001">
    <property type="protein sequence ID" value="KAK0753225.1"/>
    <property type="molecule type" value="Genomic_DNA"/>
</dbReference>
<dbReference type="AlphaFoldDB" id="A0AA40KBU6"/>
<protein>
    <submittedName>
        <fullName evidence="2">Uncharacterized protein</fullName>
    </submittedName>
</protein>
<dbReference type="Proteomes" id="UP001172155">
    <property type="component" value="Unassembled WGS sequence"/>
</dbReference>
<feature type="region of interest" description="Disordered" evidence="1">
    <location>
        <begin position="26"/>
        <end position="87"/>
    </location>
</feature>